<reference evidence="2 3" key="1">
    <citation type="submission" date="2021-01" db="EMBL/GenBank/DDBJ databases">
        <authorList>
            <person name="Ruan W."/>
            <person name="Khan S.A."/>
            <person name="Jeon C.O."/>
        </authorList>
    </citation>
    <scope>NUCLEOTIDE SEQUENCE [LARGE SCALE GENOMIC DNA]</scope>
    <source>
        <strain evidence="2 3">R798</strain>
    </source>
</reference>
<gene>
    <name evidence="2" type="ORF">I4X03_005130</name>
</gene>
<accession>A0ABS7SKA8</accession>
<evidence type="ECO:0000313" key="2">
    <source>
        <dbReference type="EMBL" id="MBZ2206636.1"/>
    </source>
</evidence>
<feature type="chain" id="PRO_5045050460" evidence="1">
    <location>
        <begin position="25"/>
        <end position="130"/>
    </location>
</feature>
<dbReference type="RefSeq" id="WP_223466696.1">
    <property type="nucleotide sequence ID" value="NZ_JAFBIL020000002.1"/>
</dbReference>
<dbReference type="EMBL" id="JAFBIL020000002">
    <property type="protein sequence ID" value="MBZ2206636.1"/>
    <property type="molecule type" value="Genomic_DNA"/>
</dbReference>
<feature type="signal peptide" evidence="1">
    <location>
        <begin position="1"/>
        <end position="24"/>
    </location>
</feature>
<protein>
    <submittedName>
        <fullName evidence="2">Uncharacterized protein</fullName>
    </submittedName>
</protein>
<reference evidence="2 3" key="2">
    <citation type="submission" date="2021-08" db="EMBL/GenBank/DDBJ databases">
        <title>Massilia sp. R798.</title>
        <authorList>
            <person name="Baek J.H."/>
            <person name="Jung H.S."/>
            <person name="Kim K.R."/>
            <person name="Jeon C.O."/>
        </authorList>
    </citation>
    <scope>NUCLEOTIDE SEQUENCE [LARGE SCALE GENOMIC DNA]</scope>
    <source>
        <strain evidence="2 3">R798</strain>
    </source>
</reference>
<dbReference type="Proteomes" id="UP000809349">
    <property type="component" value="Unassembled WGS sequence"/>
</dbReference>
<evidence type="ECO:0000256" key="1">
    <source>
        <dbReference type="SAM" id="SignalP"/>
    </source>
</evidence>
<sequence length="130" mass="12795">MYLNRCIAAGLTAAALALPATSLAGQPDNCYRGNGALPRAPATKAQPADAFGPAARAATLDDTRGGDGGTASDTKLSGTVSGNTATNVATGANIIQSGSFANASGVPIVIQNTGANVLIQNATVINLQLK</sequence>
<keyword evidence="1" id="KW-0732">Signal</keyword>
<comment type="caution">
    <text evidence="2">The sequence shown here is derived from an EMBL/GenBank/DDBJ whole genome shotgun (WGS) entry which is preliminary data.</text>
</comment>
<name>A0ABS7SKA8_9BURK</name>
<evidence type="ECO:0000313" key="3">
    <source>
        <dbReference type="Proteomes" id="UP000809349"/>
    </source>
</evidence>
<organism evidence="2 3">
    <name type="scientific">Massilia soli</name>
    <dbReference type="NCBI Taxonomy" id="2792854"/>
    <lineage>
        <taxon>Bacteria</taxon>
        <taxon>Pseudomonadati</taxon>
        <taxon>Pseudomonadota</taxon>
        <taxon>Betaproteobacteria</taxon>
        <taxon>Burkholderiales</taxon>
        <taxon>Oxalobacteraceae</taxon>
        <taxon>Telluria group</taxon>
        <taxon>Massilia</taxon>
    </lineage>
</organism>
<proteinExistence type="predicted"/>
<keyword evidence="3" id="KW-1185">Reference proteome</keyword>